<accession>A0A803P4R2</accession>
<protein>
    <submittedName>
        <fullName evidence="1">Uncharacterized protein</fullName>
    </submittedName>
</protein>
<dbReference type="AlphaFoldDB" id="A0A803P4R2"/>
<organism evidence="1 2">
    <name type="scientific">Cannabis sativa</name>
    <name type="common">Hemp</name>
    <name type="synonym">Marijuana</name>
    <dbReference type="NCBI Taxonomy" id="3483"/>
    <lineage>
        <taxon>Eukaryota</taxon>
        <taxon>Viridiplantae</taxon>
        <taxon>Streptophyta</taxon>
        <taxon>Embryophyta</taxon>
        <taxon>Tracheophyta</taxon>
        <taxon>Spermatophyta</taxon>
        <taxon>Magnoliopsida</taxon>
        <taxon>eudicotyledons</taxon>
        <taxon>Gunneridae</taxon>
        <taxon>Pentapetalae</taxon>
        <taxon>rosids</taxon>
        <taxon>fabids</taxon>
        <taxon>Rosales</taxon>
        <taxon>Cannabaceae</taxon>
        <taxon>Cannabis</taxon>
    </lineage>
</organism>
<name>A0A803P4R2_CANSA</name>
<reference evidence="1" key="2">
    <citation type="submission" date="2021-03" db="UniProtKB">
        <authorList>
            <consortium name="EnsemblPlants"/>
        </authorList>
    </citation>
    <scope>IDENTIFICATION</scope>
</reference>
<dbReference type="EMBL" id="UZAU01000292">
    <property type="status" value="NOT_ANNOTATED_CDS"/>
    <property type="molecule type" value="Genomic_DNA"/>
</dbReference>
<dbReference type="Proteomes" id="UP000596661">
    <property type="component" value="Chromosome 3"/>
</dbReference>
<sequence length="77" mass="8529">MALWNAQNKPFYENVFVNPKDIEHAVNSSVMELRGSLGSVDSRLSEIGVVLMPNAACYNFSILVDAAVRDKWAVLLC</sequence>
<evidence type="ECO:0000313" key="2">
    <source>
        <dbReference type="Proteomes" id="UP000596661"/>
    </source>
</evidence>
<dbReference type="Gramene" id="evm.model.03.1303">
    <property type="protein sequence ID" value="cds.evm.model.03.1303"/>
    <property type="gene ID" value="evm.TU.03.1303"/>
</dbReference>
<reference evidence="1" key="1">
    <citation type="submission" date="2018-11" db="EMBL/GenBank/DDBJ databases">
        <authorList>
            <person name="Grassa J C."/>
        </authorList>
    </citation>
    <scope>NUCLEOTIDE SEQUENCE [LARGE SCALE GENOMIC DNA]</scope>
</reference>
<keyword evidence="2" id="KW-1185">Reference proteome</keyword>
<evidence type="ECO:0000313" key="1">
    <source>
        <dbReference type="EnsemblPlants" id="cds.evm.model.03.1303"/>
    </source>
</evidence>
<dbReference type="EnsemblPlants" id="evm.model.03.1303">
    <property type="protein sequence ID" value="cds.evm.model.03.1303"/>
    <property type="gene ID" value="evm.TU.03.1303"/>
</dbReference>
<proteinExistence type="predicted"/>